<protein>
    <submittedName>
        <fullName evidence="1">Putative aarF domain-containing protein kinase 2</fullName>
        <ecNumber evidence="1">2.7.11.-</ecNumber>
    </submittedName>
</protein>
<sequence length="57" mass="6473">MQREPFAEWQPLENLADEAFLEKLLLPKADLVRSEVDTCQVPGYPPKSDHLIPVAVK</sequence>
<evidence type="ECO:0000313" key="1">
    <source>
        <dbReference type="EMBL" id="ERE91424.1"/>
    </source>
</evidence>
<feature type="non-terminal residue" evidence="1">
    <location>
        <position position="57"/>
    </location>
</feature>
<gene>
    <name evidence="1" type="ORF">H671_1g0954</name>
</gene>
<dbReference type="EC" id="2.7.11.-" evidence="1"/>
<reference evidence="2" key="1">
    <citation type="journal article" date="2013" name="Nat. Biotechnol.">
        <title>Chinese hamster genome sequenced from sorted chromosomes.</title>
        <authorList>
            <person name="Brinkrolf K."/>
            <person name="Rupp O."/>
            <person name="Laux H."/>
            <person name="Kollin F."/>
            <person name="Ernst W."/>
            <person name="Linke B."/>
            <person name="Kofler R."/>
            <person name="Romand S."/>
            <person name="Hesse F."/>
            <person name="Budach W.E."/>
            <person name="Galosy S."/>
            <person name="Muller D."/>
            <person name="Noll T."/>
            <person name="Wienberg J."/>
            <person name="Jostock T."/>
            <person name="Leonard M."/>
            <person name="Grillari J."/>
            <person name="Tauch A."/>
            <person name="Goesmann A."/>
            <person name="Helk B."/>
            <person name="Mott J.E."/>
            <person name="Puhler A."/>
            <person name="Borth N."/>
        </authorList>
    </citation>
    <scope>NUCLEOTIDE SEQUENCE [LARGE SCALE GENOMIC DNA]</scope>
    <source>
        <strain evidence="2">17A/GY</strain>
    </source>
</reference>
<name>A0A061IR17_CRIGR</name>
<keyword evidence="1" id="KW-0808">Transferase</keyword>
<dbReference type="GO" id="GO:0016301">
    <property type="term" value="F:kinase activity"/>
    <property type="evidence" value="ECO:0007669"/>
    <property type="project" value="UniProtKB-KW"/>
</dbReference>
<dbReference type="AlphaFoldDB" id="A0A061IR17"/>
<dbReference type="Proteomes" id="UP000030759">
    <property type="component" value="Unassembled WGS sequence"/>
</dbReference>
<evidence type="ECO:0000313" key="2">
    <source>
        <dbReference type="Proteomes" id="UP000030759"/>
    </source>
</evidence>
<proteinExistence type="predicted"/>
<organism evidence="1 2">
    <name type="scientific">Cricetulus griseus</name>
    <name type="common">Chinese hamster</name>
    <name type="synonym">Cricetulus barabensis griseus</name>
    <dbReference type="NCBI Taxonomy" id="10029"/>
    <lineage>
        <taxon>Eukaryota</taxon>
        <taxon>Metazoa</taxon>
        <taxon>Chordata</taxon>
        <taxon>Craniata</taxon>
        <taxon>Vertebrata</taxon>
        <taxon>Euteleostomi</taxon>
        <taxon>Mammalia</taxon>
        <taxon>Eutheria</taxon>
        <taxon>Euarchontoglires</taxon>
        <taxon>Glires</taxon>
        <taxon>Rodentia</taxon>
        <taxon>Myomorpha</taxon>
        <taxon>Muroidea</taxon>
        <taxon>Cricetidae</taxon>
        <taxon>Cricetinae</taxon>
        <taxon>Cricetulus</taxon>
    </lineage>
</organism>
<accession>A0A061IR17</accession>
<keyword evidence="1" id="KW-0418">Kinase</keyword>
<dbReference type="EMBL" id="KE663472">
    <property type="protein sequence ID" value="ERE91424.1"/>
    <property type="molecule type" value="Genomic_DNA"/>
</dbReference>